<dbReference type="SUPFAM" id="SSF51735">
    <property type="entry name" value="NAD(P)-binding Rossmann-fold domains"/>
    <property type="match status" value="1"/>
</dbReference>
<evidence type="ECO:0000256" key="2">
    <source>
        <dbReference type="ARBA" id="ARBA00023002"/>
    </source>
</evidence>
<dbReference type="PANTHER" id="PTHR42901:SF1">
    <property type="entry name" value="ALCOHOL DEHYDROGENASE"/>
    <property type="match status" value="1"/>
</dbReference>
<dbReference type="EMBL" id="JAMRYU010000003">
    <property type="protein sequence ID" value="MDC4239372.1"/>
    <property type="molecule type" value="Genomic_DNA"/>
</dbReference>
<dbReference type="InterPro" id="IPR036291">
    <property type="entry name" value="NAD(P)-bd_dom_sf"/>
</dbReference>
<dbReference type="Gene3D" id="3.40.50.720">
    <property type="entry name" value="NAD(P)-binding Rossmann-like Domain"/>
    <property type="match status" value="1"/>
</dbReference>
<dbReference type="PRINTS" id="PR00080">
    <property type="entry name" value="SDRFAMILY"/>
</dbReference>
<organism evidence="4 5">
    <name type="scientific">Clostridium tertium</name>
    <dbReference type="NCBI Taxonomy" id="1559"/>
    <lineage>
        <taxon>Bacteria</taxon>
        <taxon>Bacillati</taxon>
        <taxon>Bacillota</taxon>
        <taxon>Clostridia</taxon>
        <taxon>Eubacteriales</taxon>
        <taxon>Clostridiaceae</taxon>
        <taxon>Clostridium</taxon>
    </lineage>
</organism>
<comment type="caution">
    <text evidence="4">The sequence shown here is derived from an EMBL/GenBank/DDBJ whole genome shotgun (WGS) entry which is preliminary data.</text>
</comment>
<accession>A0A9X3XLU4</accession>
<comment type="similarity">
    <text evidence="1 3">Belongs to the short-chain dehydrogenases/reductases (SDR) family.</text>
</comment>
<proteinExistence type="inferred from homology"/>
<reference evidence="4" key="1">
    <citation type="submission" date="2022-05" db="EMBL/GenBank/DDBJ databases">
        <title>Draft genome sequence of Clostridium tertium strain CP3 isolated from Peru.</title>
        <authorList>
            <person name="Hurtado R."/>
            <person name="Lima L."/>
            <person name="Sousa T."/>
            <person name="Jaiswal A.K."/>
            <person name="Tiwari S."/>
            <person name="Maturrano L."/>
            <person name="Brenig B."/>
            <person name="Azevedo V."/>
        </authorList>
    </citation>
    <scope>NUCLEOTIDE SEQUENCE</scope>
    <source>
        <strain evidence="4">CP3</strain>
    </source>
</reference>
<protein>
    <submittedName>
        <fullName evidence="4">SDR family oxidoreductase</fullName>
    </submittedName>
</protein>
<dbReference type="AlphaFoldDB" id="A0A9X3XLU4"/>
<dbReference type="PRINTS" id="PR00081">
    <property type="entry name" value="GDHRDH"/>
</dbReference>
<keyword evidence="5" id="KW-1185">Reference proteome</keyword>
<gene>
    <name evidence="4" type="ORF">NE398_04205</name>
</gene>
<evidence type="ECO:0000256" key="1">
    <source>
        <dbReference type="ARBA" id="ARBA00006484"/>
    </source>
</evidence>
<evidence type="ECO:0000256" key="3">
    <source>
        <dbReference type="RuleBase" id="RU000363"/>
    </source>
</evidence>
<evidence type="ECO:0000313" key="5">
    <source>
        <dbReference type="Proteomes" id="UP001141183"/>
    </source>
</evidence>
<dbReference type="PANTHER" id="PTHR42901">
    <property type="entry name" value="ALCOHOL DEHYDROGENASE"/>
    <property type="match status" value="1"/>
</dbReference>
<dbReference type="CDD" id="cd05233">
    <property type="entry name" value="SDR_c"/>
    <property type="match status" value="1"/>
</dbReference>
<keyword evidence="2" id="KW-0560">Oxidoreductase</keyword>
<dbReference type="PIRSF" id="PIRSF000126">
    <property type="entry name" value="11-beta-HSD1"/>
    <property type="match status" value="1"/>
</dbReference>
<dbReference type="RefSeq" id="WP_099346365.1">
    <property type="nucleotide sequence ID" value="NZ_JAMRYU010000003.1"/>
</dbReference>
<dbReference type="Proteomes" id="UP001141183">
    <property type="component" value="Unassembled WGS sequence"/>
</dbReference>
<dbReference type="Pfam" id="PF00106">
    <property type="entry name" value="adh_short"/>
    <property type="match status" value="1"/>
</dbReference>
<sequence length="262" mass="28898">MGKPYGRSYVLITGATTGIGYELAKLYANDGNNLILVARDEEKLEKVKEELMLLYNINVYSISLDLSEDNSCEKLLNYVNKKNISVDILINNAGLGSFGYLSEIEIEKELNLIDVNVRTLTELTKVFLPIMISHGDGAIMNVASTAAFCAGPKMATYYASKSYVLSFTEAIYEELKGTGIKVSCLCPGPVSTGFQDKAGIRKKESAKKALMTPKKVAEIAYRDFKKGKLIIIPGFKNKVIIALNKIMPRSLSRKIILMMNKG</sequence>
<name>A0A9X3XLU4_9CLOT</name>
<dbReference type="GO" id="GO:0016491">
    <property type="term" value="F:oxidoreductase activity"/>
    <property type="evidence" value="ECO:0007669"/>
    <property type="project" value="UniProtKB-KW"/>
</dbReference>
<dbReference type="InterPro" id="IPR002347">
    <property type="entry name" value="SDR_fam"/>
</dbReference>
<evidence type="ECO:0000313" key="4">
    <source>
        <dbReference type="EMBL" id="MDC4239372.1"/>
    </source>
</evidence>